<organism evidence="2 3">
    <name type="scientific">Halopseudomonas salegens</name>
    <dbReference type="NCBI Taxonomy" id="1434072"/>
    <lineage>
        <taxon>Bacteria</taxon>
        <taxon>Pseudomonadati</taxon>
        <taxon>Pseudomonadota</taxon>
        <taxon>Gammaproteobacteria</taxon>
        <taxon>Pseudomonadales</taxon>
        <taxon>Pseudomonadaceae</taxon>
        <taxon>Halopseudomonas</taxon>
    </lineage>
</organism>
<keyword evidence="3" id="KW-1185">Reference proteome</keyword>
<dbReference type="InterPro" id="IPR005561">
    <property type="entry name" value="ANTAR"/>
</dbReference>
<evidence type="ECO:0000259" key="1">
    <source>
        <dbReference type="PROSITE" id="PS50921"/>
    </source>
</evidence>
<sequence>MSRALDFILAARRSEIQGLQQLDATCELVAKVSQLVHTLQRERGYSNIHLGSPDDQCQDALDALTAQSKLAESVLLDGFEQPDLNRACAAEKVRLFNHIAAVLHGLEGLVRLRAAVRRRTLSAEESTAAFSRPIAALLAVVFEAADTASDPKVTRCLVALFNMMQGKELAGQERATGVAGFINGWFSPVLIQRLHFLGESQQRCFETFVDFSTPEALLAWKALAAEPWQTEIEQLRLVAMRSSEQQPIPASLHLPWFELTTTRIDAFKAIEDQLTLELRNQCHCSIAEASAELDNHRALLKRLGSMDSTAASPGTRLYNVQATELESVPGDAMGHQLNRSVLDLVHEQNQRLLALHDELAVVRTSLDERKWVERAKGLLMEQHKVNEPEAYRLLQQAAMSQGVRLLEVARTLINQEKGRPGR</sequence>
<dbReference type="SUPFAM" id="SSF52172">
    <property type="entry name" value="CheY-like"/>
    <property type="match status" value="1"/>
</dbReference>
<dbReference type="SMART" id="SM01012">
    <property type="entry name" value="ANTAR"/>
    <property type="match status" value="1"/>
</dbReference>
<evidence type="ECO:0000313" key="2">
    <source>
        <dbReference type="EMBL" id="SDU10675.1"/>
    </source>
</evidence>
<dbReference type="GO" id="GO:0003723">
    <property type="term" value="F:RNA binding"/>
    <property type="evidence" value="ECO:0007669"/>
    <property type="project" value="InterPro"/>
</dbReference>
<dbReference type="Pfam" id="PF08376">
    <property type="entry name" value="NIT"/>
    <property type="match status" value="1"/>
</dbReference>
<dbReference type="STRING" id="1434072.SAMN05216210_1793"/>
<dbReference type="OrthoDB" id="9782798at2"/>
<dbReference type="AlphaFoldDB" id="A0A1H2FTL1"/>
<dbReference type="InterPro" id="IPR036388">
    <property type="entry name" value="WH-like_DNA-bd_sf"/>
</dbReference>
<dbReference type="PROSITE" id="PS50921">
    <property type="entry name" value="ANTAR"/>
    <property type="match status" value="1"/>
</dbReference>
<name>A0A1H2FTL1_9GAMM</name>
<dbReference type="Gene3D" id="1.10.10.10">
    <property type="entry name" value="Winged helix-like DNA-binding domain superfamily/Winged helix DNA-binding domain"/>
    <property type="match status" value="1"/>
</dbReference>
<evidence type="ECO:0000313" key="3">
    <source>
        <dbReference type="Proteomes" id="UP000243924"/>
    </source>
</evidence>
<gene>
    <name evidence="2" type="ORF">SAMN05216210_1793</name>
</gene>
<proteinExistence type="predicted"/>
<dbReference type="EMBL" id="LT629787">
    <property type="protein sequence ID" value="SDU10675.1"/>
    <property type="molecule type" value="Genomic_DNA"/>
</dbReference>
<dbReference type="Pfam" id="PF03861">
    <property type="entry name" value="ANTAR"/>
    <property type="match status" value="1"/>
</dbReference>
<dbReference type="InterPro" id="IPR013587">
    <property type="entry name" value="Nitrate/nitrite_sensing"/>
</dbReference>
<accession>A0A1H2FTL1</accession>
<dbReference type="Proteomes" id="UP000243924">
    <property type="component" value="Chromosome I"/>
</dbReference>
<protein>
    <submittedName>
        <fullName evidence="2">ANTAR domain-containing protein</fullName>
    </submittedName>
</protein>
<feature type="domain" description="ANTAR" evidence="1">
    <location>
        <begin position="352"/>
        <end position="413"/>
    </location>
</feature>
<reference evidence="3" key="1">
    <citation type="submission" date="2016-10" db="EMBL/GenBank/DDBJ databases">
        <authorList>
            <person name="Varghese N."/>
            <person name="Submissions S."/>
        </authorList>
    </citation>
    <scope>NUCLEOTIDE SEQUENCE [LARGE SCALE GENOMIC DNA]</scope>
    <source>
        <strain evidence="3">CECT 8338</strain>
    </source>
</reference>
<dbReference type="RefSeq" id="WP_092386128.1">
    <property type="nucleotide sequence ID" value="NZ_LT629787.1"/>
</dbReference>
<dbReference type="InterPro" id="IPR011006">
    <property type="entry name" value="CheY-like_superfamily"/>
</dbReference>